<dbReference type="InterPro" id="IPR008974">
    <property type="entry name" value="TRAF-like"/>
</dbReference>
<organism evidence="2">
    <name type="scientific">Amblyomma sculptum</name>
    <name type="common">Tick</name>
    <dbReference type="NCBI Taxonomy" id="1581419"/>
    <lineage>
        <taxon>Eukaryota</taxon>
        <taxon>Metazoa</taxon>
        <taxon>Ecdysozoa</taxon>
        <taxon>Arthropoda</taxon>
        <taxon>Chelicerata</taxon>
        <taxon>Arachnida</taxon>
        <taxon>Acari</taxon>
        <taxon>Parasitiformes</taxon>
        <taxon>Ixodida</taxon>
        <taxon>Ixodoidea</taxon>
        <taxon>Ixodidae</taxon>
        <taxon>Amblyomminae</taxon>
        <taxon>Amblyomma</taxon>
    </lineage>
</organism>
<reference evidence="2" key="1">
    <citation type="submission" date="2016-09" db="EMBL/GenBank/DDBJ databases">
        <authorList>
            <person name="Capua I."/>
            <person name="De Benedictis P."/>
            <person name="Joannis T."/>
            <person name="Lombin L.H."/>
            <person name="Cattoli G."/>
        </authorList>
    </citation>
    <scope>NUCLEOTIDE SEQUENCE</scope>
</reference>
<name>A0A1E1XRS7_AMBSC</name>
<keyword evidence="2" id="KW-0675">Receptor</keyword>
<dbReference type="AlphaFoldDB" id="A0A1E1XRS7"/>
<dbReference type="SUPFAM" id="SSF49599">
    <property type="entry name" value="TRAF domain-like"/>
    <property type="match status" value="1"/>
</dbReference>
<proteinExistence type="evidence at transcript level"/>
<dbReference type="EMBL" id="GFAA01001783">
    <property type="protein sequence ID" value="JAU01652.1"/>
    <property type="molecule type" value="mRNA"/>
</dbReference>
<dbReference type="Pfam" id="PF21355">
    <property type="entry name" value="TRAF-mep_MATH"/>
    <property type="match status" value="1"/>
</dbReference>
<evidence type="ECO:0000259" key="1">
    <source>
        <dbReference type="Pfam" id="PF21355"/>
    </source>
</evidence>
<dbReference type="Gene3D" id="2.60.210.10">
    <property type="entry name" value="Apoptosis, Tumor Necrosis Factor Receptor Associated Protein 2, Chain A"/>
    <property type="match status" value="1"/>
</dbReference>
<accession>A0A1E1XRS7</accession>
<protein>
    <submittedName>
        <fullName evidence="2">Putative tumor necrosis factor receptor-associated factor</fullName>
    </submittedName>
</protein>
<feature type="domain" description="TRAF1-6 MATH" evidence="1">
    <location>
        <begin position="34"/>
        <end position="137"/>
    </location>
</feature>
<evidence type="ECO:0000313" key="2">
    <source>
        <dbReference type="EMBL" id="JAU01652.1"/>
    </source>
</evidence>
<feature type="non-terminal residue" evidence="2">
    <location>
        <position position="1"/>
    </location>
</feature>
<reference evidence="2" key="2">
    <citation type="journal article" date="2017" name="Front. Cell. Infect. Microbiol.">
        <title>Analysis of the Salivary Gland Transcriptome of Unfed and Partially Fed Amblyomma sculptum Ticks and Descriptive Proteome of the Saliva.</title>
        <authorList>
            <person name="Esteves E."/>
            <person name="Maruyama S.R."/>
            <person name="Kawahara R."/>
            <person name="Fujita A."/>
            <person name="Martins L.A."/>
            <person name="Righi A.A."/>
            <person name="Costa F.B."/>
            <person name="Palmisano G."/>
            <person name="Labruna M.B."/>
            <person name="Sa-Nunes A."/>
            <person name="Ribeiro J.M.C."/>
            <person name="Fogaca A.C."/>
        </authorList>
    </citation>
    <scope>NUCLEOTIDE SEQUENCE</scope>
</reference>
<dbReference type="InterPro" id="IPR049342">
    <property type="entry name" value="TRAF1-6_MATH_dom"/>
</dbReference>
<sequence>VAVSNFTVPGVQALQEKALKDGCAGYESEQVYLRGYRLSPGIYLEKDGESVQLFALMTLCKGDLDDSVTWPFQHKVRFSIVHPKDGSKREYEAEPKPCMEYYQKPTQLRNTGVYFYHNSLSLSELLTSGYVQNDNLLAQFELLP</sequence>